<dbReference type="InterPro" id="IPR043519">
    <property type="entry name" value="NT_sf"/>
</dbReference>
<reference evidence="5 6" key="1">
    <citation type="submission" date="2018-03" db="EMBL/GenBank/DDBJ databases">
        <title>Draft genome of Deinococcus sp. OD32.</title>
        <authorList>
            <person name="Wang X.-P."/>
            <person name="Du Z.-J."/>
        </authorList>
    </citation>
    <scope>NUCLEOTIDE SEQUENCE [LARGE SCALE GENOMIC DNA]</scope>
    <source>
        <strain evidence="5 6">OD32</strain>
    </source>
</reference>
<dbReference type="AlphaFoldDB" id="A0A2T3W3D5"/>
<comment type="caution">
    <text evidence="5">The sequence shown here is derived from an EMBL/GenBank/DDBJ whole genome shotgun (WGS) entry which is preliminary data.</text>
</comment>
<accession>A0A2T3W3D5</accession>
<evidence type="ECO:0000256" key="1">
    <source>
        <dbReference type="SAM" id="MobiDB-lite"/>
    </source>
</evidence>
<sequence length="857" mass="92913">MTFAPRRTPTQAPTQRSVASLSSQPHASETEVKQRQAQQAVWRHTVRPVKAQQQAVQAPLRAAMLEQQERHRLHLQRQALQAQLAAFPVDSEVTPLSQPPLAAPPSAQPERPEAWVSIMRARAQEVEGQRLDDRQYAQFTALQRQVAHHLAQGFRRDTGSPQSRYDTYGEHLASLRQHPISAPVARAVLGLVPPGERLALQRAVDAAAQHHETQAAQAAEAHQRATLQRQLAELDAEATQPVLARIQARRGSGNPLPKAVQRHLEQGLNHDLSKVRIHDDAEADRLARGVNAVAFTTGMDIFFQAGTFNPNTQSGLELLAHEVTHTVQQAQGKVGPGIDPDAGLEAEARQMGQRLSAQPFALAPSRALVRPAQAQKTSSTGSFQRKTVDPTAALLAAANTVRRQMAAGQFDAAVKSIQKMPQAQRDSVVGLLAATRPPGWDALRQALLKARVSSPSIDLCLAGPVLYDPLKGPSLATIALETAGRYVNMPLGTKLEKAIRYAPVGEAFRKQFLSMISLSALVGAAAIFVVLQLTPAGWALDAAIIIISVATFGPAAFAIGEHLGAFFRLAARATSEEDLKVAGNHFAQAAAVVGTTALAGLIGKAVGKTAGKGTVALQQRGLGVPTAAQQALPLWQKQYSAALKQGLSARQASLSATMKVQAPTAKPLQPSSAMNTVYEGSRVANKELIPLTAYLSRRYNVKFETRNGLKDVTRSTEKVNADYQGNAAQLLDVSGSRLLFTKLDDVYGALAYIRSKYNVVQIKDRFVAPMASGYRDIVLNIRASNGYVVELRLELTKMSSFAAREHLWYQERRTIEATIRQQNRAPTAQEKARLVELKKLAEDGYAAIWAEMTRGNK</sequence>
<evidence type="ECO:0000313" key="6">
    <source>
        <dbReference type="Proteomes" id="UP000240317"/>
    </source>
</evidence>
<feature type="compositionally biased region" description="Pro residues" evidence="1">
    <location>
        <begin position="97"/>
        <end position="107"/>
    </location>
</feature>
<evidence type="ECO:0008006" key="7">
    <source>
        <dbReference type="Google" id="ProtNLM"/>
    </source>
</evidence>
<evidence type="ECO:0000313" key="5">
    <source>
        <dbReference type="EMBL" id="PTA66382.1"/>
    </source>
</evidence>
<feature type="transmembrane region" description="Helical" evidence="2">
    <location>
        <begin position="512"/>
        <end position="531"/>
    </location>
</feature>
<dbReference type="InterPro" id="IPR007685">
    <property type="entry name" value="RelA_SpoT"/>
</dbReference>
<proteinExistence type="predicted"/>
<name>A0A2T3W3D5_9DEIO</name>
<feature type="compositionally biased region" description="Polar residues" evidence="1">
    <location>
        <begin position="8"/>
        <end position="27"/>
    </location>
</feature>
<feature type="domain" description="eCIS core" evidence="4">
    <location>
        <begin position="255"/>
        <end position="332"/>
    </location>
</feature>
<dbReference type="InterPro" id="IPR025295">
    <property type="entry name" value="eCIS_core_dom"/>
</dbReference>
<dbReference type="Proteomes" id="UP000240317">
    <property type="component" value="Unassembled WGS sequence"/>
</dbReference>
<dbReference type="Pfam" id="PF13699">
    <property type="entry name" value="eCIS_core"/>
    <property type="match status" value="1"/>
</dbReference>
<feature type="region of interest" description="Disordered" evidence="1">
    <location>
        <begin position="1"/>
        <end position="38"/>
    </location>
</feature>
<keyword evidence="2" id="KW-0472">Membrane</keyword>
<keyword evidence="6" id="KW-1185">Reference proteome</keyword>
<organism evidence="5 6">
    <name type="scientific">Deinococcus arcticus</name>
    <dbReference type="NCBI Taxonomy" id="2136176"/>
    <lineage>
        <taxon>Bacteria</taxon>
        <taxon>Thermotogati</taxon>
        <taxon>Deinococcota</taxon>
        <taxon>Deinococci</taxon>
        <taxon>Deinococcales</taxon>
        <taxon>Deinococcaceae</taxon>
        <taxon>Deinococcus</taxon>
    </lineage>
</organism>
<protein>
    <recommendedName>
        <fullName evidence="7">DUF4157 domain-containing protein</fullName>
    </recommendedName>
</protein>
<dbReference type="GO" id="GO:0015969">
    <property type="term" value="P:guanosine tetraphosphate metabolic process"/>
    <property type="evidence" value="ECO:0007669"/>
    <property type="project" value="InterPro"/>
</dbReference>
<keyword evidence="2" id="KW-1133">Transmembrane helix</keyword>
<evidence type="ECO:0000259" key="4">
    <source>
        <dbReference type="Pfam" id="PF13699"/>
    </source>
</evidence>
<evidence type="ECO:0000256" key="2">
    <source>
        <dbReference type="SAM" id="Phobius"/>
    </source>
</evidence>
<keyword evidence="2" id="KW-0812">Transmembrane</keyword>
<dbReference type="SUPFAM" id="SSF81301">
    <property type="entry name" value="Nucleotidyltransferase"/>
    <property type="match status" value="1"/>
</dbReference>
<dbReference type="Gene3D" id="3.30.460.10">
    <property type="entry name" value="Beta Polymerase, domain 2"/>
    <property type="match status" value="1"/>
</dbReference>
<feature type="transmembrane region" description="Helical" evidence="2">
    <location>
        <begin position="538"/>
        <end position="559"/>
    </location>
</feature>
<dbReference type="EMBL" id="PYSV01000036">
    <property type="protein sequence ID" value="PTA66382.1"/>
    <property type="molecule type" value="Genomic_DNA"/>
</dbReference>
<evidence type="ECO:0000259" key="3">
    <source>
        <dbReference type="Pfam" id="PF04607"/>
    </source>
</evidence>
<feature type="region of interest" description="Disordered" evidence="1">
    <location>
        <begin position="91"/>
        <end position="110"/>
    </location>
</feature>
<gene>
    <name evidence="5" type="ORF">C8263_18260</name>
</gene>
<dbReference type="Pfam" id="PF04607">
    <property type="entry name" value="RelA_SpoT"/>
    <property type="match status" value="1"/>
</dbReference>
<dbReference type="OrthoDB" id="64650at2"/>
<feature type="domain" description="RelA/SpoT" evidence="3">
    <location>
        <begin position="710"/>
        <end position="811"/>
    </location>
</feature>